<dbReference type="InterPro" id="IPR018097">
    <property type="entry name" value="EGF_Ca-bd_CS"/>
</dbReference>
<dbReference type="SMART" id="SM00179">
    <property type="entry name" value="EGF_CA"/>
    <property type="match status" value="1"/>
</dbReference>
<evidence type="ECO:0000256" key="12">
    <source>
        <dbReference type="SAM" id="Phobius"/>
    </source>
</evidence>
<evidence type="ECO:0000256" key="3">
    <source>
        <dbReference type="ARBA" id="ARBA00022536"/>
    </source>
</evidence>
<evidence type="ECO:0000256" key="11">
    <source>
        <dbReference type="SAM" id="MobiDB-lite"/>
    </source>
</evidence>
<evidence type="ECO:0000259" key="14">
    <source>
        <dbReference type="PROSITE" id="PS50026"/>
    </source>
</evidence>
<gene>
    <name evidence="16" type="primary">LOC111086895</name>
</gene>
<keyword evidence="12" id="KW-0812">Transmembrane</keyword>
<evidence type="ECO:0000259" key="13">
    <source>
        <dbReference type="PROSITE" id="PS50024"/>
    </source>
</evidence>
<keyword evidence="4" id="KW-0677">Repeat</keyword>
<reference evidence="16" key="1">
    <citation type="submission" date="2025-08" db="UniProtKB">
        <authorList>
            <consortium name="RefSeq"/>
        </authorList>
    </citation>
    <scope>IDENTIFICATION</scope>
    <source>
        <tissue evidence="16">Muscle</tissue>
    </source>
</reference>
<dbReference type="PROSITE" id="PS00010">
    <property type="entry name" value="ASX_HYDROXYL"/>
    <property type="match status" value="1"/>
</dbReference>
<evidence type="ECO:0000256" key="5">
    <source>
        <dbReference type="ARBA" id="ARBA00023157"/>
    </source>
</evidence>
<dbReference type="SUPFAM" id="SSF82671">
    <property type="entry name" value="SEA domain"/>
    <property type="match status" value="1"/>
</dbReference>
<dbReference type="Pfam" id="PF07645">
    <property type="entry name" value="EGF_CA"/>
    <property type="match status" value="1"/>
</dbReference>
<feature type="domain" description="SEA" evidence="13">
    <location>
        <begin position="445"/>
        <end position="563"/>
    </location>
</feature>
<dbReference type="Gene3D" id="3.30.70.960">
    <property type="entry name" value="SEA domain"/>
    <property type="match status" value="1"/>
</dbReference>
<evidence type="ECO:0000256" key="8">
    <source>
        <dbReference type="ARBA" id="ARBA00049626"/>
    </source>
</evidence>
<dbReference type="InterPro" id="IPR000152">
    <property type="entry name" value="EGF-type_Asp/Asn_hydroxyl_site"/>
</dbReference>
<organism evidence="15 16">
    <name type="scientific">Limulus polyphemus</name>
    <name type="common">Atlantic horseshoe crab</name>
    <dbReference type="NCBI Taxonomy" id="6850"/>
    <lineage>
        <taxon>Eukaryota</taxon>
        <taxon>Metazoa</taxon>
        <taxon>Ecdysozoa</taxon>
        <taxon>Arthropoda</taxon>
        <taxon>Chelicerata</taxon>
        <taxon>Merostomata</taxon>
        <taxon>Xiphosura</taxon>
        <taxon>Limulidae</taxon>
        <taxon>Limulus</taxon>
    </lineage>
</organism>
<dbReference type="CDD" id="cd00054">
    <property type="entry name" value="EGF_CA"/>
    <property type="match status" value="1"/>
</dbReference>
<dbReference type="Gene3D" id="2.10.25.10">
    <property type="entry name" value="Laminin"/>
    <property type="match status" value="2"/>
</dbReference>
<dbReference type="InterPro" id="IPR001881">
    <property type="entry name" value="EGF-like_Ca-bd_dom"/>
</dbReference>
<evidence type="ECO:0000313" key="15">
    <source>
        <dbReference type="Proteomes" id="UP000694941"/>
    </source>
</evidence>
<name>A0ABM1SUK1_LIMPO</name>
<protein>
    <recommendedName>
        <fullName evidence="2">protein disulfide-isomerase</fullName>
        <ecNumber evidence="2">5.3.4.1</ecNumber>
    </recommendedName>
    <alternativeName>
        <fullName evidence="9">Cysteine-rich with EGF-like domain protein 1</fullName>
    </alternativeName>
</protein>
<keyword evidence="12" id="KW-1133">Transmembrane helix</keyword>
<comment type="caution">
    <text evidence="10">Lacks conserved residue(s) required for the propagation of feature annotation.</text>
</comment>
<evidence type="ECO:0000256" key="10">
    <source>
        <dbReference type="PROSITE-ProRule" id="PRU00076"/>
    </source>
</evidence>
<keyword evidence="3 10" id="KW-0245">EGF-like domain</keyword>
<dbReference type="InterPro" id="IPR009030">
    <property type="entry name" value="Growth_fac_rcpt_cys_sf"/>
</dbReference>
<dbReference type="Pfam" id="PF01390">
    <property type="entry name" value="SEA"/>
    <property type="match status" value="1"/>
</dbReference>
<dbReference type="PROSITE" id="PS00022">
    <property type="entry name" value="EGF_1"/>
    <property type="match status" value="1"/>
</dbReference>
<comment type="function">
    <text evidence="8">Protein disulfide isomerase. Promotes the localization of acetylcholine receptors (AChRs) to the plasma membrane.</text>
</comment>
<proteinExistence type="predicted"/>
<evidence type="ECO:0000256" key="2">
    <source>
        <dbReference type="ARBA" id="ARBA00012723"/>
    </source>
</evidence>
<keyword evidence="15" id="KW-1185">Reference proteome</keyword>
<dbReference type="InterPro" id="IPR000082">
    <property type="entry name" value="SEA_dom"/>
</dbReference>
<dbReference type="SMART" id="SM00181">
    <property type="entry name" value="EGF"/>
    <property type="match status" value="2"/>
</dbReference>
<feature type="compositionally biased region" description="Polar residues" evidence="11">
    <location>
        <begin position="1"/>
        <end position="11"/>
    </location>
</feature>
<feature type="domain" description="EGF-like" evidence="14">
    <location>
        <begin position="619"/>
        <end position="653"/>
    </location>
</feature>
<evidence type="ECO:0000256" key="7">
    <source>
        <dbReference type="ARBA" id="ARBA00023284"/>
    </source>
</evidence>
<dbReference type="PANTHER" id="PTHR24034:SF89">
    <property type="entry name" value="COMPLEMENT COMPONENT C1Q RECEPTOR"/>
    <property type="match status" value="1"/>
</dbReference>
<dbReference type="PROSITE" id="PS50026">
    <property type="entry name" value="EGF_3"/>
    <property type="match status" value="2"/>
</dbReference>
<evidence type="ECO:0000256" key="9">
    <source>
        <dbReference type="ARBA" id="ARBA00049822"/>
    </source>
</evidence>
<evidence type="ECO:0000256" key="1">
    <source>
        <dbReference type="ARBA" id="ARBA00001182"/>
    </source>
</evidence>
<dbReference type="GeneID" id="111086895"/>
<keyword evidence="7" id="KW-0676">Redox-active center</keyword>
<feature type="region of interest" description="Disordered" evidence="11">
    <location>
        <begin position="769"/>
        <end position="789"/>
    </location>
</feature>
<sequence length="826" mass="91818">MMNPSRSLTLRSTEDGLDSGYSHSSVESLINFPVGESRTDVTAPNYSPMLSSEAFIVYSPPSKGFNIPVDTRIRFRTSTKLQASSTADMVISSVVSNIKSFSYIAVENNNPQSIPTVSQPKINNISLNAVKTMLKSVSLPTSVKTTSATYVQPSHAFKPEIPNSRLVTQKSDFIPTGPVTGWVPVFYPSHLNPRPIQVDNAERGKEPTVITEQTKFYFTVTHFTGRSGISKEREQVDSIVQNDHVGSYSKIEKKNTSDGDFYNLSSELSVEQSDVELTYTKPRESVLETIQSASPEDLSPTKNRNDEKVITLFGSGTLSDDVTTKQTTTTRSSFPTGRPYVVPVDIEDVRPFIGSGPPGGLTGNNNTPQFPGGQNFQARPGVKPPLRRAPFKPRPPIIRIDTCIIGDDSTCDVNLNEWCKTEVGISACHCRPGYARTASRGPCTPVISLLLAMKADRLDNKKLKFNQLYQNPNSEEFQLLEYEAEHALSSLFPYTALAKDFLGVKVNTFYSIGGIFMVNATVKLKETTTTKKTSVKQQLKNELNKVINQNIGDSRLQVQESPSPVPLVEDFDECADPDTNDCSKNGYCVNELGSFWCHCKPGYLDKFQNDRWKAGRQCYACSSEFCNNHGECVVSKETTACKCRDNYMGTHCDIDREVLGVALGASITAAVIIILTLICLCVWNRRSNKNDKKMGTSPSARIGQIYNYVNENSTPRRSSRLSVEDRMRWHHLADAVGRIYEPHLADKQVTTSVPPIQQHVYAAPSRVHSPILDDNHHSQPQRPRSRASYLSELSGPYHSVNQTSIEEYNSNVNQGYLFRKSRSYHS</sequence>
<evidence type="ECO:0000256" key="4">
    <source>
        <dbReference type="ARBA" id="ARBA00022737"/>
    </source>
</evidence>
<dbReference type="EC" id="5.3.4.1" evidence="2"/>
<accession>A0ABM1SUK1</accession>
<dbReference type="InterPro" id="IPR000742">
    <property type="entry name" value="EGF"/>
</dbReference>
<evidence type="ECO:0000256" key="6">
    <source>
        <dbReference type="ARBA" id="ARBA00023235"/>
    </source>
</evidence>
<dbReference type="PROSITE" id="PS01187">
    <property type="entry name" value="EGF_CA"/>
    <property type="match status" value="1"/>
</dbReference>
<dbReference type="PROSITE" id="PS50024">
    <property type="entry name" value="SEA"/>
    <property type="match status" value="1"/>
</dbReference>
<keyword evidence="12" id="KW-0472">Membrane</keyword>
<keyword evidence="6" id="KW-0413">Isomerase</keyword>
<feature type="disulfide bond" evidence="10">
    <location>
        <begin position="643"/>
        <end position="652"/>
    </location>
</feature>
<dbReference type="InterPro" id="IPR049883">
    <property type="entry name" value="NOTCH1_EGF-like"/>
</dbReference>
<dbReference type="InterPro" id="IPR036364">
    <property type="entry name" value="SEA_dom_sf"/>
</dbReference>
<dbReference type="CDD" id="cd00055">
    <property type="entry name" value="EGF_Lam"/>
    <property type="match status" value="1"/>
</dbReference>
<evidence type="ECO:0000313" key="16">
    <source>
        <dbReference type="RefSeq" id="XP_022247307.1"/>
    </source>
</evidence>
<keyword evidence="5 10" id="KW-1015">Disulfide bond</keyword>
<feature type="transmembrane region" description="Helical" evidence="12">
    <location>
        <begin position="658"/>
        <end position="683"/>
    </location>
</feature>
<dbReference type="InterPro" id="IPR002049">
    <property type="entry name" value="LE_dom"/>
</dbReference>
<dbReference type="InterPro" id="IPR050751">
    <property type="entry name" value="ECM_structural_protein"/>
</dbReference>
<feature type="region of interest" description="Disordered" evidence="11">
    <location>
        <begin position="1"/>
        <end position="22"/>
    </location>
</feature>
<feature type="domain" description="EGF-like" evidence="14">
    <location>
        <begin position="570"/>
        <end position="609"/>
    </location>
</feature>
<dbReference type="Proteomes" id="UP000694941">
    <property type="component" value="Unplaced"/>
</dbReference>
<dbReference type="SUPFAM" id="SSF57184">
    <property type="entry name" value="Growth factor receptor domain"/>
    <property type="match status" value="1"/>
</dbReference>
<dbReference type="PANTHER" id="PTHR24034">
    <property type="entry name" value="EGF-LIKE DOMAIN-CONTAINING PROTEIN"/>
    <property type="match status" value="1"/>
</dbReference>
<comment type="catalytic activity">
    <reaction evidence="1">
        <text>Catalyzes the rearrangement of -S-S- bonds in proteins.</text>
        <dbReference type="EC" id="5.3.4.1"/>
    </reaction>
</comment>
<dbReference type="RefSeq" id="XP_022247307.1">
    <property type="nucleotide sequence ID" value="XM_022391599.1"/>
</dbReference>